<dbReference type="GO" id="GO:0005886">
    <property type="term" value="C:plasma membrane"/>
    <property type="evidence" value="ECO:0007669"/>
    <property type="project" value="TreeGrafter"/>
</dbReference>
<dbReference type="InterPro" id="IPR050357">
    <property type="entry name" value="Arrestin_domain-protein"/>
</dbReference>
<dbReference type="SUPFAM" id="SSF81296">
    <property type="entry name" value="E set domains"/>
    <property type="match status" value="1"/>
</dbReference>
<dbReference type="EMBL" id="LT635768">
    <property type="protein sequence ID" value="SGZ56620.1"/>
    <property type="molecule type" value="Genomic_DNA"/>
</dbReference>
<dbReference type="AlphaFoldDB" id="A0A1L0DJ91"/>
<evidence type="ECO:0000313" key="6">
    <source>
        <dbReference type="Proteomes" id="UP000182334"/>
    </source>
</evidence>
<evidence type="ECO:0000313" key="5">
    <source>
        <dbReference type="Proteomes" id="UP000182259"/>
    </source>
</evidence>
<accession>A0A1L0DJ91</accession>
<dbReference type="EMBL" id="LT635760">
    <property type="protein sequence ID" value="SGZ56518.1"/>
    <property type="molecule type" value="Genomic_DNA"/>
</dbReference>
<dbReference type="Pfam" id="PF02752">
    <property type="entry name" value="Arrestin_C"/>
    <property type="match status" value="1"/>
</dbReference>
<proteinExistence type="predicted"/>
<dbReference type="Proteomes" id="UP000182334">
    <property type="component" value="Chromosome V"/>
</dbReference>
<evidence type="ECO:0000313" key="4">
    <source>
        <dbReference type="EMBL" id="SGZ56620.1"/>
    </source>
</evidence>
<feature type="compositionally biased region" description="Acidic residues" evidence="1">
    <location>
        <begin position="551"/>
        <end position="561"/>
    </location>
</feature>
<feature type="region of interest" description="Disordered" evidence="1">
    <location>
        <begin position="550"/>
        <end position="593"/>
    </location>
</feature>
<feature type="region of interest" description="Disordered" evidence="1">
    <location>
        <begin position="461"/>
        <end position="490"/>
    </location>
</feature>
<dbReference type="GO" id="GO:0031625">
    <property type="term" value="F:ubiquitin protein ligase binding"/>
    <property type="evidence" value="ECO:0007669"/>
    <property type="project" value="TreeGrafter"/>
</dbReference>
<dbReference type="PANTHER" id="PTHR11188">
    <property type="entry name" value="ARRESTIN DOMAIN CONTAINING PROTEIN"/>
    <property type="match status" value="1"/>
</dbReference>
<sequence length="628" mass="70485">MFTFHPNNSTKDLAFFDIRLKTGGHKNTVLVKGNEFEVDRIPIDGHVKILTQEDLHVKNVKLLLVCEYHMDYYDRTPSGHIGGQVFEKDCALKVIWPNLLTSADGEIVFGNYGENLIKLHKLDHYIKKLLRDNLSSDLRSLGSPNASLTNLSSDSNSRLLLPKRPGYLRTNSLSALSKNQEKSLFTIPKSGVDGTPFPLMGPSDHHSFLLPEGNYSMPFSVNLPTNVPESIEGLTNVKVLYKLECIIERGRFERSFHTGKHFRIVRTLHPRNLNLVDSIEFNNTWPGKVEFKVSIPKKGLAMGTSVPIELVMVPLAKGLSFKSMTAEIVQHHHMVGITGRSPEFEKVGGRERLKCDTSECDEDHWVVKGMYHLPSSLNQITQTCTLKNDMVDVKHRIRVSIHIKNADGHVSELRANLPVHIFMSPYHGRITTRHLEVDSRGNFTSEQAPDREDVIFHHSYDNDFTESPEDSSSEAEYDADRETDGAPPLYQLHKQDTLYDYTSPQTPLEQLRSHGIAVESYFDLPQAGSGASTPPLDLNVLLRVPSYEHAVEDDSDDDGEELAPLYPLGSDSGVSSPLSLSPSPYPGLGDRSASMTNLLFHKDRHSSQKHASRLMFLRKEHARASLRG</sequence>
<organism evidence="4 5">
    <name type="scientific">Sungouiella intermedia</name>
    <dbReference type="NCBI Taxonomy" id="45354"/>
    <lineage>
        <taxon>Eukaryota</taxon>
        <taxon>Fungi</taxon>
        <taxon>Dikarya</taxon>
        <taxon>Ascomycota</taxon>
        <taxon>Saccharomycotina</taxon>
        <taxon>Pichiomycetes</taxon>
        <taxon>Metschnikowiaceae</taxon>
        <taxon>Sungouiella</taxon>
    </lineage>
</organism>
<dbReference type="PANTHER" id="PTHR11188:SF17">
    <property type="entry name" value="FI21816P1"/>
    <property type="match status" value="1"/>
</dbReference>
<evidence type="ECO:0000256" key="1">
    <source>
        <dbReference type="SAM" id="MobiDB-lite"/>
    </source>
</evidence>
<dbReference type="GO" id="GO:0070086">
    <property type="term" value="P:ubiquitin-dependent endocytosis"/>
    <property type="evidence" value="ECO:0007669"/>
    <property type="project" value="TreeGrafter"/>
</dbReference>
<dbReference type="GO" id="GO:0005829">
    <property type="term" value="C:cytosol"/>
    <property type="evidence" value="ECO:0007669"/>
    <property type="project" value="TreeGrafter"/>
</dbReference>
<feature type="compositionally biased region" description="Low complexity" evidence="1">
    <location>
        <begin position="567"/>
        <end position="589"/>
    </location>
</feature>
<dbReference type="InterPro" id="IPR011022">
    <property type="entry name" value="Arrestin_C-like"/>
</dbReference>
<name>A0A1L0DJ91_9ASCO</name>
<keyword evidence="6" id="KW-1185">Reference proteome</keyword>
<dbReference type="GO" id="GO:0030674">
    <property type="term" value="F:protein-macromolecule adaptor activity"/>
    <property type="evidence" value="ECO:0007669"/>
    <property type="project" value="TreeGrafter"/>
</dbReference>
<feature type="domain" description="Arrestin C-terminal-like" evidence="2">
    <location>
        <begin position="285"/>
        <end position="426"/>
    </location>
</feature>
<dbReference type="SMART" id="SM01017">
    <property type="entry name" value="Arrestin_C"/>
    <property type="match status" value="1"/>
</dbReference>
<dbReference type="STRING" id="45354.A0A1L0DJ91"/>
<protein>
    <submittedName>
        <fullName evidence="4">CIC11C00000003338</fullName>
    </submittedName>
    <submittedName>
        <fullName evidence="3">CIC11C00000005271</fullName>
    </submittedName>
</protein>
<dbReference type="InterPro" id="IPR014756">
    <property type="entry name" value="Ig_E-set"/>
</dbReference>
<dbReference type="Proteomes" id="UP000182259">
    <property type="component" value="Chromosome V"/>
</dbReference>
<dbReference type="OrthoDB" id="2333384at2759"/>
<gene>
    <name evidence="4" type="ORF">SAMEA4029009_CIC11G00000003338</name>
    <name evidence="3" type="ORF">SAMEA4029010_CIC11G00000005271</name>
</gene>
<evidence type="ECO:0000313" key="3">
    <source>
        <dbReference type="EMBL" id="SGZ56518.1"/>
    </source>
</evidence>
<dbReference type="InterPro" id="IPR014752">
    <property type="entry name" value="Arrestin-like_C"/>
</dbReference>
<reference evidence="5 6" key="1">
    <citation type="submission" date="2016-10" db="EMBL/GenBank/DDBJ databases">
        <authorList>
            <person name="de Groot N.N."/>
        </authorList>
    </citation>
    <scope>NUCLEOTIDE SEQUENCE [LARGE SCALE GENOMIC DNA]</scope>
    <source>
        <strain evidence="3 6">CBS 141442</strain>
        <strain evidence="4 5">PYCC 4715</strain>
    </source>
</reference>
<evidence type="ECO:0000259" key="2">
    <source>
        <dbReference type="SMART" id="SM01017"/>
    </source>
</evidence>
<dbReference type="Gene3D" id="2.60.40.640">
    <property type="match status" value="2"/>
</dbReference>
<feature type="compositionally biased region" description="Acidic residues" evidence="1">
    <location>
        <begin position="463"/>
        <end position="477"/>
    </location>
</feature>